<dbReference type="AlphaFoldDB" id="M1WQH2"/>
<keyword evidence="3" id="KW-1185">Reference proteome</keyword>
<evidence type="ECO:0008006" key="4">
    <source>
        <dbReference type="Google" id="ProtNLM"/>
    </source>
</evidence>
<sequence>MSINKFFLQPLDRIAITILLFVFLLIWLLILRGDIVQPSVREFSWENKRIGADEVSFGLTFSRPMDIKSVEENLIIDPPLAGKFSWVGRRRMVYTLLTPAPYGTDYQVKLQKAQDYFAAKAGGKKFIQPFIGKFSSRDRVILYIGAESNNQGRLIMYNLTRQQKQILTPRDLVVTEFKPYSNREKILFTAHSARNEDILSAKLYTVTTGLSTRQNKKPTQPGQFKLTLDSEKYQILKFDLSPNGKTIVVQRGNKDNPSDFGLWFMSDTGGESAKDFQKLESQPGGDFIITPDGQAVAISQGQGTAILPLQIDANKPLDFLPQFGLVKAFSKDGASAAMVKFNADYTRELFLVTNQGPQKQLFKTTGSILSCQFDSASPTIYCLLTRVLSGEIYQEQPYIVAINLRTGEQRPLLVLPTGQNNIRMNLSPDGLGLLFDQVYLQPTNFQQSPGINLRTDGGQQIASSQLWLMPLLPIADLKSSKAITPDKLPLVGFNPQWLP</sequence>
<keyword evidence="1" id="KW-0472">Membrane</keyword>
<dbReference type="InterPro" id="IPR011042">
    <property type="entry name" value="6-blade_b-propeller_TolB-like"/>
</dbReference>
<feature type="transmembrane region" description="Helical" evidence="1">
    <location>
        <begin position="14"/>
        <end position="31"/>
    </location>
</feature>
<dbReference type="RefSeq" id="WP_008231793.1">
    <property type="nucleotide sequence ID" value="NZ_CAIY01000011.1"/>
</dbReference>
<dbReference type="SUPFAM" id="SSF82171">
    <property type="entry name" value="DPP6 N-terminal domain-like"/>
    <property type="match status" value="2"/>
</dbReference>
<reference evidence="2 3" key="1">
    <citation type="submission" date="2012-05" db="EMBL/GenBank/DDBJ databases">
        <authorList>
            <person name="Hilton J."/>
        </authorList>
    </citation>
    <scope>NUCLEOTIDE SEQUENCE [LARGE SCALE GENOMIC DNA]</scope>
    <source>
        <strain evidence="2 3">HH01</strain>
    </source>
</reference>
<evidence type="ECO:0000313" key="3">
    <source>
        <dbReference type="Proteomes" id="UP000053051"/>
    </source>
</evidence>
<evidence type="ECO:0000256" key="1">
    <source>
        <dbReference type="SAM" id="Phobius"/>
    </source>
</evidence>
<dbReference type="Proteomes" id="UP000053051">
    <property type="component" value="Unassembled WGS sequence"/>
</dbReference>
<accession>M1WQH2</accession>
<keyword evidence="1" id="KW-1133">Transmembrane helix</keyword>
<name>M1WQH2_9NOST</name>
<reference evidence="3" key="2">
    <citation type="submission" date="2016-01" db="EMBL/GenBank/DDBJ databases">
        <title>Diatom-associated endosymboitic cyanobacterium lacks core nitrogen metabolism enzymes.</title>
        <authorList>
            <person name="Hilton J.A."/>
            <person name="Foster R.A."/>
            <person name="Tripp H.J."/>
            <person name="Carter B.J."/>
            <person name="Zehr J.P."/>
            <person name="Villareal T.A."/>
        </authorList>
    </citation>
    <scope>NUCLEOTIDE SEQUENCE [LARGE SCALE GENOMIC DNA]</scope>
    <source>
        <strain evidence="3">HH01</strain>
    </source>
</reference>
<protein>
    <recommendedName>
        <fullName evidence="4">SbsA Ig-like domain-containing protein</fullName>
    </recommendedName>
</protein>
<comment type="caution">
    <text evidence="2">The sequence shown here is derived from an EMBL/GenBank/DDBJ whole genome shotgun (WGS) entry which is preliminary data.</text>
</comment>
<dbReference type="Gene3D" id="2.120.10.30">
    <property type="entry name" value="TolB, C-terminal domain"/>
    <property type="match status" value="1"/>
</dbReference>
<dbReference type="STRING" id="1165094.RINTHH_2290"/>
<organism evidence="2 3">
    <name type="scientific">Richelia intracellularis HH01</name>
    <dbReference type="NCBI Taxonomy" id="1165094"/>
    <lineage>
        <taxon>Bacteria</taxon>
        <taxon>Bacillati</taxon>
        <taxon>Cyanobacteriota</taxon>
        <taxon>Cyanophyceae</taxon>
        <taxon>Nostocales</taxon>
        <taxon>Nostocaceae</taxon>
        <taxon>Richelia</taxon>
    </lineage>
</organism>
<evidence type="ECO:0000313" key="2">
    <source>
        <dbReference type="EMBL" id="CCH66384.1"/>
    </source>
</evidence>
<dbReference type="EMBL" id="CAIY01000011">
    <property type="protein sequence ID" value="CCH66384.1"/>
    <property type="molecule type" value="Genomic_DNA"/>
</dbReference>
<dbReference type="Gene3D" id="2.60.40.3710">
    <property type="match status" value="1"/>
</dbReference>
<gene>
    <name evidence="2" type="ORF">RINTHH_2290</name>
</gene>
<keyword evidence="1" id="KW-0812">Transmembrane</keyword>
<proteinExistence type="predicted"/>
<dbReference type="OrthoDB" id="475437at2"/>